<dbReference type="PANTHER" id="PTHR43757">
    <property type="entry name" value="AMINOMETHYLTRANSFERASE"/>
    <property type="match status" value="1"/>
</dbReference>
<sequence length="461" mass="50899">MNFGAAQQRTSLETLIDNAGGAVPLLRGSSIGPYVFPGIPPEFTNWQEEVRAWHHGVALLELSYHMAELHLRGPDALELLKRVAINKFDPFRVLRGKQVVVTSPEGYVIGDAILFREEEEFFRVVGAPFAADWIEYQASISGLQVEATRHLSWSVVQAPRDVFRVQVQGPSALALMREVTQGSLPEISFFGIGEFQIAGVDVRALRHGMAGEPGFEIYGPWDKQQAVRDALEKAGENYAMRKVGALAYSTTGTQSGWMPMPLPAIYDGDGTKPYREWLDQYFLESVASLGGSFQSDRISDYYVDPVELGYGMLADPNRDFIGRDAVLDRVANPRRKKVSFVWNQDDVISALQSGLFEGPETRAKSIAIPNPMYSTFQYDAVMKGGDVAGISQWCCHTPNGPTFLSLGTVDIAHAAPGTELTLLWGDPGSKRRTVEAHNLREIRVTVAPAPYFDKVIKSGQQ</sequence>
<comment type="caution">
    <text evidence="2">The sequence shown here is derived from an EMBL/GenBank/DDBJ whole genome shotgun (WGS) entry which is preliminary data.</text>
</comment>
<dbReference type="Pfam" id="PF01571">
    <property type="entry name" value="GCV_T"/>
    <property type="match status" value="1"/>
</dbReference>
<dbReference type="AlphaFoldDB" id="A0A418YYK9"/>
<dbReference type="InterPro" id="IPR028896">
    <property type="entry name" value="GcvT/YgfZ/DmdA"/>
</dbReference>
<dbReference type="EMBL" id="QVRA01000001">
    <property type="protein sequence ID" value="RJG57915.1"/>
    <property type="molecule type" value="Genomic_DNA"/>
</dbReference>
<dbReference type="InterPro" id="IPR006222">
    <property type="entry name" value="GCVT_N"/>
</dbReference>
<gene>
    <name evidence="2" type="ORF">D0Z70_01525</name>
</gene>
<dbReference type="RefSeq" id="WP_119743636.1">
    <property type="nucleotide sequence ID" value="NZ_QVRA01000001.1"/>
</dbReference>
<dbReference type="InterPro" id="IPR027266">
    <property type="entry name" value="TrmE/GcvT-like"/>
</dbReference>
<evidence type="ECO:0000313" key="2">
    <source>
        <dbReference type="EMBL" id="RJG57915.1"/>
    </source>
</evidence>
<reference evidence="2 3" key="1">
    <citation type="submission" date="2018-08" db="EMBL/GenBank/DDBJ databases">
        <title>Sphingobium sp. EO9.</title>
        <authorList>
            <person name="Park Y."/>
            <person name="Kim K.H."/>
            <person name="Jeon C.O."/>
        </authorList>
    </citation>
    <scope>NUCLEOTIDE SEQUENCE [LARGE SCALE GENOMIC DNA]</scope>
    <source>
        <strain evidence="2 3">EO9</strain>
    </source>
</reference>
<dbReference type="PANTHER" id="PTHR43757:SF2">
    <property type="entry name" value="AMINOMETHYLTRANSFERASE, MITOCHONDRIAL"/>
    <property type="match status" value="1"/>
</dbReference>
<keyword evidence="3" id="KW-1185">Reference proteome</keyword>
<feature type="domain" description="GCVT N-terminal" evidence="1">
    <location>
        <begin position="42"/>
        <end position="250"/>
    </location>
</feature>
<name>A0A418YYK9_9SPHN</name>
<protein>
    <submittedName>
        <fullName evidence="2">Aminomethyl transferase family protein</fullName>
    </submittedName>
</protein>
<organism evidence="2 3">
    <name type="scientific">Sphingobium terrigena</name>
    <dbReference type="NCBI Taxonomy" id="2304063"/>
    <lineage>
        <taxon>Bacteria</taxon>
        <taxon>Pseudomonadati</taxon>
        <taxon>Pseudomonadota</taxon>
        <taxon>Alphaproteobacteria</taxon>
        <taxon>Sphingomonadales</taxon>
        <taxon>Sphingomonadaceae</taxon>
        <taxon>Sphingobium</taxon>
    </lineage>
</organism>
<dbReference type="Gene3D" id="3.30.1360.120">
    <property type="entry name" value="Probable tRNA modification gtpase trme, domain 1"/>
    <property type="match status" value="1"/>
</dbReference>
<dbReference type="Proteomes" id="UP000283469">
    <property type="component" value="Unassembled WGS sequence"/>
</dbReference>
<dbReference type="SUPFAM" id="SSF103025">
    <property type="entry name" value="Folate-binding domain"/>
    <property type="match status" value="1"/>
</dbReference>
<dbReference type="OrthoDB" id="9772660at2"/>
<evidence type="ECO:0000259" key="1">
    <source>
        <dbReference type="Pfam" id="PF01571"/>
    </source>
</evidence>
<evidence type="ECO:0000313" key="3">
    <source>
        <dbReference type="Proteomes" id="UP000283469"/>
    </source>
</evidence>
<keyword evidence="2" id="KW-0808">Transferase</keyword>
<accession>A0A418YYK9</accession>
<proteinExistence type="predicted"/>
<dbReference type="GO" id="GO:0016740">
    <property type="term" value="F:transferase activity"/>
    <property type="evidence" value="ECO:0007669"/>
    <property type="project" value="UniProtKB-KW"/>
</dbReference>